<comment type="catalytic activity">
    <reaction evidence="1">
        <text>a 1,2-diacyl-sn-glycero-3-phospho-(1D-myo-inositol) = 1D-myo-inositol 1,2-cyclic phosphate + a 1,2-diacyl-sn-glycerol</text>
        <dbReference type="Rhea" id="RHEA:17093"/>
        <dbReference type="ChEBI" id="CHEBI:17815"/>
        <dbReference type="ChEBI" id="CHEBI:57880"/>
        <dbReference type="ChEBI" id="CHEBI:58484"/>
        <dbReference type="EC" id="4.6.1.13"/>
    </reaction>
</comment>
<evidence type="ECO:0000259" key="7">
    <source>
        <dbReference type="SMART" id="SM00148"/>
    </source>
</evidence>
<evidence type="ECO:0000256" key="1">
    <source>
        <dbReference type="ARBA" id="ARBA00001316"/>
    </source>
</evidence>
<name>A0ABV6TCQ7_9ACTN</name>
<evidence type="ECO:0000313" key="9">
    <source>
        <dbReference type="Proteomes" id="UP001589887"/>
    </source>
</evidence>
<keyword evidence="6" id="KW-0732">Signal</keyword>
<dbReference type="SUPFAM" id="SSF51695">
    <property type="entry name" value="PLC-like phosphodiesterases"/>
    <property type="match status" value="1"/>
</dbReference>
<feature type="chain" id="PRO_5046084093" description="1-phosphatidylinositol phosphodiesterase" evidence="6">
    <location>
        <begin position="43"/>
        <end position="515"/>
    </location>
</feature>
<evidence type="ECO:0000256" key="3">
    <source>
        <dbReference type="ARBA" id="ARBA00019758"/>
    </source>
</evidence>
<dbReference type="PROSITE" id="PS50231">
    <property type="entry name" value="RICIN_B_LECTIN"/>
    <property type="match status" value="1"/>
</dbReference>
<comment type="caution">
    <text evidence="8">The sequence shown here is derived from an EMBL/GenBank/DDBJ whole genome shotgun (WGS) entry which is preliminary data.</text>
</comment>
<reference evidence="8 9" key="1">
    <citation type="submission" date="2024-09" db="EMBL/GenBank/DDBJ databases">
        <authorList>
            <person name="Sun Q."/>
            <person name="Mori K."/>
        </authorList>
    </citation>
    <scope>NUCLEOTIDE SEQUENCE [LARGE SCALE GENOMIC DNA]</scope>
    <source>
        <strain evidence="8 9">JCM 4557</strain>
    </source>
</reference>
<sequence length="515" mass="56426">MPRLSPRRDRFAPRQRLRRLTHLVTAGAALGAVLLAPGPAAASGTTFTDAFHNLGPATKADWMKDLAGSTWLAALSLPGTHDTLSIHGEAMTETQENFGDSANTLTAQLERGIRAIDLRVRVTENRYFTVHHGKVYQKANFDDVLTKAQDFLGKHRNETLVMRLKAECSRGGESVGIGDCENDPKTVDSAKIESIFKDYVSRYPNLFYRPSVDGKTGVPRLSQVRGKIVLGSFDHVDGQYGINSFNSHQEDHWKPSNIPEKFDLVKANLEQAVRDGSGEMYVTYTSASTVPDLSPAMFAGGYGWHNNQPAVAGVNVRLMQYLNNGGGNGHLGIVMMDFPGWALVENIIARNQGNAVTDGHQAIWLVNADKTYVDTKYGRCMVRGPEFDSSKTGGLVTQRTCQPKAPGSHQWGVEKPPYDGKGYYQIKSSNGSCLTAPYNNGTPPSAGTQLFWWGCETRWFSGSQLWNVIPTPVEVNGERRTAYKFINNWTGQCLSVDPSTASTSGGKVTQDTCPK</sequence>
<dbReference type="Gene3D" id="2.80.10.50">
    <property type="match status" value="1"/>
</dbReference>
<feature type="signal peptide" evidence="6">
    <location>
        <begin position="1"/>
        <end position="42"/>
    </location>
</feature>
<dbReference type="RefSeq" id="WP_394316157.1">
    <property type="nucleotide sequence ID" value="NZ_JBHMQV010000001.1"/>
</dbReference>
<dbReference type="CDD" id="cd00161">
    <property type="entry name" value="beta-trefoil_Ricin-like"/>
    <property type="match status" value="1"/>
</dbReference>
<evidence type="ECO:0000256" key="4">
    <source>
        <dbReference type="ARBA" id="ARBA00030474"/>
    </source>
</evidence>
<dbReference type="InterPro" id="IPR035992">
    <property type="entry name" value="Ricin_B-like_lectins"/>
</dbReference>
<evidence type="ECO:0000256" key="6">
    <source>
        <dbReference type="SAM" id="SignalP"/>
    </source>
</evidence>
<gene>
    <name evidence="8" type="ORF">ACFH04_00820</name>
</gene>
<evidence type="ECO:0000256" key="2">
    <source>
        <dbReference type="ARBA" id="ARBA00012581"/>
    </source>
</evidence>
<dbReference type="PANTHER" id="PTHR13593">
    <property type="match status" value="1"/>
</dbReference>
<dbReference type="SUPFAM" id="SSF50370">
    <property type="entry name" value="Ricin B-like lectins"/>
    <property type="match status" value="1"/>
</dbReference>
<organism evidence="8 9">
    <name type="scientific">Streptomyces noboritoensis</name>
    <dbReference type="NCBI Taxonomy" id="67337"/>
    <lineage>
        <taxon>Bacteria</taxon>
        <taxon>Bacillati</taxon>
        <taxon>Actinomycetota</taxon>
        <taxon>Actinomycetes</taxon>
        <taxon>Kitasatosporales</taxon>
        <taxon>Streptomycetaceae</taxon>
        <taxon>Streptomyces</taxon>
    </lineage>
</organism>
<dbReference type="EMBL" id="JBHMQV010000001">
    <property type="protein sequence ID" value="MFC0842285.1"/>
    <property type="molecule type" value="Genomic_DNA"/>
</dbReference>
<dbReference type="PANTHER" id="PTHR13593:SF113">
    <property type="entry name" value="SI:DKEY-266F7.9"/>
    <property type="match status" value="1"/>
</dbReference>
<dbReference type="PROSITE" id="PS50007">
    <property type="entry name" value="PIPLC_X_DOMAIN"/>
    <property type="match status" value="1"/>
</dbReference>
<evidence type="ECO:0000256" key="5">
    <source>
        <dbReference type="ARBA" id="ARBA00030782"/>
    </source>
</evidence>
<dbReference type="CDD" id="cd08586">
    <property type="entry name" value="PI-PLCc_BcPLC_like"/>
    <property type="match status" value="1"/>
</dbReference>
<dbReference type="Pfam" id="PF00388">
    <property type="entry name" value="PI-PLC-X"/>
    <property type="match status" value="1"/>
</dbReference>
<keyword evidence="9" id="KW-1185">Reference proteome</keyword>
<dbReference type="InterPro" id="IPR051057">
    <property type="entry name" value="PI-PLC_domain"/>
</dbReference>
<evidence type="ECO:0000313" key="8">
    <source>
        <dbReference type="EMBL" id="MFC0842285.1"/>
    </source>
</evidence>
<dbReference type="InterPro" id="IPR000909">
    <property type="entry name" value="PLipase_C_PInositol-sp_X_dom"/>
</dbReference>
<dbReference type="EC" id="4.6.1.13" evidence="2"/>
<feature type="domain" description="Phosphatidylinositol-specific phospholipase C X" evidence="7">
    <location>
        <begin position="72"/>
        <end position="233"/>
    </location>
</feature>
<dbReference type="InterPro" id="IPR017946">
    <property type="entry name" value="PLC-like_Pdiesterase_TIM-brl"/>
</dbReference>
<dbReference type="SMART" id="SM00148">
    <property type="entry name" value="PLCXc"/>
    <property type="match status" value="1"/>
</dbReference>
<dbReference type="Gene3D" id="3.20.20.190">
    <property type="entry name" value="Phosphatidylinositol (PI) phosphodiesterase"/>
    <property type="match status" value="1"/>
</dbReference>
<protein>
    <recommendedName>
        <fullName evidence="3">1-phosphatidylinositol phosphodiesterase</fullName>
        <ecNumber evidence="2">4.6.1.13</ecNumber>
    </recommendedName>
    <alternativeName>
        <fullName evidence="4">Phosphatidylinositol diacylglycerol-lyase</fullName>
    </alternativeName>
    <alternativeName>
        <fullName evidence="5">Phosphatidylinositol-specific phospholipase C</fullName>
    </alternativeName>
</protein>
<proteinExistence type="predicted"/>
<dbReference type="Proteomes" id="UP001589887">
    <property type="component" value="Unassembled WGS sequence"/>
</dbReference>
<accession>A0ABV6TCQ7</accession>